<evidence type="ECO:0000256" key="1">
    <source>
        <dbReference type="SAM" id="Phobius"/>
    </source>
</evidence>
<reference evidence="2 3" key="1">
    <citation type="submission" date="2016-02" db="EMBL/GenBank/DDBJ databases">
        <title>Draft genome sequence of Polaribacter atrinae KACC17473.</title>
        <authorList>
            <person name="Shin S.-K."/>
            <person name="Yi H."/>
        </authorList>
    </citation>
    <scope>NUCLEOTIDE SEQUENCE [LARGE SCALE GENOMIC DNA]</scope>
    <source>
        <strain evidence="2 3">KACC 17473</strain>
    </source>
</reference>
<comment type="caution">
    <text evidence="2">The sequence shown here is derived from an EMBL/GenBank/DDBJ whole genome shotgun (WGS) entry which is preliminary data.</text>
</comment>
<accession>A0A176TEF0</accession>
<organism evidence="2 3">
    <name type="scientific">Polaribacter atrinae</name>
    <dbReference type="NCBI Taxonomy" id="1333662"/>
    <lineage>
        <taxon>Bacteria</taxon>
        <taxon>Pseudomonadati</taxon>
        <taxon>Bacteroidota</taxon>
        <taxon>Flavobacteriia</taxon>
        <taxon>Flavobacteriales</taxon>
        <taxon>Flavobacteriaceae</taxon>
    </lineage>
</organism>
<evidence type="ECO:0000313" key="3">
    <source>
        <dbReference type="Proteomes" id="UP000076923"/>
    </source>
</evidence>
<dbReference type="STRING" id="1333662.LPB303_06395"/>
<dbReference type="RefSeq" id="WP_068448949.1">
    <property type="nucleotide sequence ID" value="NZ_CP150660.1"/>
</dbReference>
<sequence>MDLNVFFSGVFEWGTLAYRGVFSDDLFTENLYVSIGLITTLTSLILVLTFYFIINRPSFSRWQHWLVMLLINFLIAFLVGCFIPQNVFYGLGIEYEIIEYITFGLITAITSTLFFIVWTYCFKWLRSNAKGTPKLFFGKF</sequence>
<keyword evidence="1" id="KW-0812">Transmembrane</keyword>
<keyword evidence="1" id="KW-1133">Transmembrane helix</keyword>
<dbReference type="EMBL" id="LVWE01000010">
    <property type="protein sequence ID" value="OAD45913.1"/>
    <property type="molecule type" value="Genomic_DNA"/>
</dbReference>
<feature type="transmembrane region" description="Helical" evidence="1">
    <location>
        <begin position="31"/>
        <end position="53"/>
    </location>
</feature>
<dbReference type="Proteomes" id="UP000076923">
    <property type="component" value="Unassembled WGS sequence"/>
</dbReference>
<feature type="transmembrane region" description="Helical" evidence="1">
    <location>
        <begin position="97"/>
        <end position="121"/>
    </location>
</feature>
<keyword evidence="1" id="KW-0472">Membrane</keyword>
<protein>
    <submittedName>
        <fullName evidence="2">Uncharacterized protein</fullName>
    </submittedName>
</protein>
<name>A0A176TEF0_9FLAO</name>
<feature type="transmembrane region" description="Helical" evidence="1">
    <location>
        <begin position="65"/>
        <end position="85"/>
    </location>
</feature>
<evidence type="ECO:0000313" key="2">
    <source>
        <dbReference type="EMBL" id="OAD45913.1"/>
    </source>
</evidence>
<proteinExistence type="predicted"/>
<gene>
    <name evidence="2" type="ORF">LPB303_06395</name>
</gene>
<keyword evidence="3" id="KW-1185">Reference proteome</keyword>
<dbReference type="OrthoDB" id="1450545at2"/>
<dbReference type="AlphaFoldDB" id="A0A176TEF0"/>